<dbReference type="AlphaFoldDB" id="A0AAV0ZPI5"/>
<protein>
    <submittedName>
        <fullName evidence="1">Uncharacterized protein</fullName>
    </submittedName>
</protein>
<accession>A0AAV0ZPI5</accession>
<sequence length="185" mass="21081">MLLSVNSTMVCQIICGVVVKHFPDIQLCLFCLIVDFLHKGSCKKLYLRQVKNGAPLATGRFIKRNGLKLFIASNMIYDDILLVMDDQFIIKRCSSSLFSSEKRLQHNPSTDLFSKLSLRSGDKPTMLSKGSKENIETSFHLTQKVKPFIFGKKKICSWNDGCINEVGTLFNVRLWLSRPRFSKLI</sequence>
<gene>
    <name evidence="1" type="ORF">VFH_II177280</name>
</gene>
<reference evidence="1 2" key="1">
    <citation type="submission" date="2023-01" db="EMBL/GenBank/DDBJ databases">
        <authorList>
            <person name="Kreplak J."/>
        </authorList>
    </citation>
    <scope>NUCLEOTIDE SEQUENCE [LARGE SCALE GENOMIC DNA]</scope>
</reference>
<name>A0AAV0ZPI5_VICFA</name>
<organism evidence="1 2">
    <name type="scientific">Vicia faba</name>
    <name type="common">Broad bean</name>
    <name type="synonym">Faba vulgaris</name>
    <dbReference type="NCBI Taxonomy" id="3906"/>
    <lineage>
        <taxon>Eukaryota</taxon>
        <taxon>Viridiplantae</taxon>
        <taxon>Streptophyta</taxon>
        <taxon>Embryophyta</taxon>
        <taxon>Tracheophyta</taxon>
        <taxon>Spermatophyta</taxon>
        <taxon>Magnoliopsida</taxon>
        <taxon>eudicotyledons</taxon>
        <taxon>Gunneridae</taxon>
        <taxon>Pentapetalae</taxon>
        <taxon>rosids</taxon>
        <taxon>fabids</taxon>
        <taxon>Fabales</taxon>
        <taxon>Fabaceae</taxon>
        <taxon>Papilionoideae</taxon>
        <taxon>50 kb inversion clade</taxon>
        <taxon>NPAAA clade</taxon>
        <taxon>Hologalegina</taxon>
        <taxon>IRL clade</taxon>
        <taxon>Fabeae</taxon>
        <taxon>Vicia</taxon>
    </lineage>
</organism>
<evidence type="ECO:0000313" key="1">
    <source>
        <dbReference type="EMBL" id="CAI8599483.1"/>
    </source>
</evidence>
<proteinExistence type="predicted"/>
<evidence type="ECO:0000313" key="2">
    <source>
        <dbReference type="Proteomes" id="UP001157006"/>
    </source>
</evidence>
<keyword evidence="2" id="KW-1185">Reference proteome</keyword>
<dbReference type="EMBL" id="OX451737">
    <property type="protein sequence ID" value="CAI8599483.1"/>
    <property type="molecule type" value="Genomic_DNA"/>
</dbReference>
<dbReference type="Proteomes" id="UP001157006">
    <property type="component" value="Chromosome 2"/>
</dbReference>